<dbReference type="Gene3D" id="4.10.60.10">
    <property type="entry name" value="Zinc finger, CCHC-type"/>
    <property type="match status" value="1"/>
</dbReference>
<keyword evidence="1" id="KW-0863">Zinc-finger</keyword>
<organism evidence="4 5">
    <name type="scientific">Knipowitschia caucasica</name>
    <name type="common">Caucasian dwarf goby</name>
    <name type="synonym">Pomatoschistus caucasicus</name>
    <dbReference type="NCBI Taxonomy" id="637954"/>
    <lineage>
        <taxon>Eukaryota</taxon>
        <taxon>Metazoa</taxon>
        <taxon>Chordata</taxon>
        <taxon>Craniata</taxon>
        <taxon>Vertebrata</taxon>
        <taxon>Euteleostomi</taxon>
        <taxon>Actinopterygii</taxon>
        <taxon>Neopterygii</taxon>
        <taxon>Teleostei</taxon>
        <taxon>Neoteleostei</taxon>
        <taxon>Acanthomorphata</taxon>
        <taxon>Gobiaria</taxon>
        <taxon>Gobiiformes</taxon>
        <taxon>Gobioidei</taxon>
        <taxon>Gobiidae</taxon>
        <taxon>Gobiinae</taxon>
        <taxon>Knipowitschia</taxon>
    </lineage>
</organism>
<dbReference type="PANTHER" id="PTHR15503:SF36">
    <property type="entry name" value="RETROTRANSPOSON GAG-LIKE PROTEIN 5"/>
    <property type="match status" value="1"/>
</dbReference>
<gene>
    <name evidence="4" type="ORF">KC01_LOCUS36319</name>
</gene>
<dbReference type="PROSITE" id="PS50158">
    <property type="entry name" value="ZF_CCHC"/>
    <property type="match status" value="1"/>
</dbReference>
<evidence type="ECO:0000256" key="1">
    <source>
        <dbReference type="PROSITE-ProRule" id="PRU00047"/>
    </source>
</evidence>
<evidence type="ECO:0000256" key="2">
    <source>
        <dbReference type="SAM" id="MobiDB-lite"/>
    </source>
</evidence>
<name>A0AAV2M8B6_KNICA</name>
<dbReference type="PANTHER" id="PTHR15503">
    <property type="entry name" value="LDOC1 RELATED"/>
    <property type="match status" value="1"/>
</dbReference>
<dbReference type="SUPFAM" id="SSF57756">
    <property type="entry name" value="Retrovirus zinc finger-like domains"/>
    <property type="match status" value="1"/>
</dbReference>
<dbReference type="InterPro" id="IPR036875">
    <property type="entry name" value="Znf_CCHC_sf"/>
</dbReference>
<evidence type="ECO:0000313" key="4">
    <source>
        <dbReference type="EMBL" id="CAL1609617.1"/>
    </source>
</evidence>
<feature type="domain" description="CCHC-type" evidence="3">
    <location>
        <begin position="219"/>
        <end position="233"/>
    </location>
</feature>
<protein>
    <recommendedName>
        <fullName evidence="3">CCHC-type domain-containing protein</fullName>
    </recommendedName>
</protein>
<feature type="region of interest" description="Disordered" evidence="2">
    <location>
        <begin position="176"/>
        <end position="213"/>
    </location>
</feature>
<accession>A0AAV2M8B6</accession>
<reference evidence="4 5" key="1">
    <citation type="submission" date="2024-04" db="EMBL/GenBank/DDBJ databases">
        <authorList>
            <person name="Waldvogel A.-M."/>
            <person name="Schoenle A."/>
        </authorList>
    </citation>
    <scope>NUCLEOTIDE SEQUENCE [LARGE SCALE GENOMIC DNA]</scope>
</reference>
<sequence length="241" mass="26810">MNPAGSDSTPVTQDPVRSAIQAQGHRIHKQEELLGQLRGDLQRMADQQESMIAAFTSQLNMLAERLSPSQANPDSASVSAASSAPLVPPLRQRGQRVTDYAIQFRTLAAESGWNPTALFDAFLNGLNDHVKDQLAPLDLPETLDELIALAIKIDRRLIEREHEKCRRIPQQYRGPCFSPAQGAANSETPAPYPREDEPMQLGRTRLTPEEREKRMREGRCYYCGGFGHFSATCSAKARARQ</sequence>
<evidence type="ECO:0000313" key="5">
    <source>
        <dbReference type="Proteomes" id="UP001497482"/>
    </source>
</evidence>
<dbReference type="EMBL" id="OZ035828">
    <property type="protein sequence ID" value="CAL1609617.1"/>
    <property type="molecule type" value="Genomic_DNA"/>
</dbReference>
<dbReference type="GO" id="GO:0003676">
    <property type="term" value="F:nucleic acid binding"/>
    <property type="evidence" value="ECO:0007669"/>
    <property type="project" value="InterPro"/>
</dbReference>
<dbReference type="AlphaFoldDB" id="A0AAV2M8B6"/>
<feature type="compositionally biased region" description="Polar residues" evidence="2">
    <location>
        <begin position="1"/>
        <end position="12"/>
    </location>
</feature>
<dbReference type="Proteomes" id="UP001497482">
    <property type="component" value="Chromosome 6"/>
</dbReference>
<dbReference type="InterPro" id="IPR001878">
    <property type="entry name" value="Znf_CCHC"/>
</dbReference>
<dbReference type="GO" id="GO:0008270">
    <property type="term" value="F:zinc ion binding"/>
    <property type="evidence" value="ECO:0007669"/>
    <property type="project" value="UniProtKB-KW"/>
</dbReference>
<dbReference type="SMART" id="SM00343">
    <property type="entry name" value="ZnF_C2HC"/>
    <property type="match status" value="1"/>
</dbReference>
<keyword evidence="1" id="KW-0479">Metal-binding</keyword>
<evidence type="ECO:0000259" key="3">
    <source>
        <dbReference type="PROSITE" id="PS50158"/>
    </source>
</evidence>
<feature type="region of interest" description="Disordered" evidence="2">
    <location>
        <begin position="1"/>
        <end position="26"/>
    </location>
</feature>
<keyword evidence="5" id="KW-1185">Reference proteome</keyword>
<proteinExistence type="predicted"/>
<dbReference type="InterPro" id="IPR032567">
    <property type="entry name" value="RTL1-rel"/>
</dbReference>
<keyword evidence="1" id="KW-0862">Zinc</keyword>